<evidence type="ECO:0000256" key="4">
    <source>
        <dbReference type="ARBA" id="ARBA00022842"/>
    </source>
</evidence>
<dbReference type="EMBL" id="VFPQ01000001">
    <property type="protein sequence ID" value="TQM74073.1"/>
    <property type="molecule type" value="Genomic_DNA"/>
</dbReference>
<dbReference type="PROSITE" id="PS51462">
    <property type="entry name" value="NUDIX"/>
    <property type="match status" value="1"/>
</dbReference>
<dbReference type="PRINTS" id="PR00502">
    <property type="entry name" value="NUDIXFAMILY"/>
</dbReference>
<comment type="similarity">
    <text evidence="2 5">Belongs to the Nudix hydrolase family.</text>
</comment>
<accession>A0A543IU22</accession>
<dbReference type="PROSITE" id="PS00893">
    <property type="entry name" value="NUDIX_BOX"/>
    <property type="match status" value="1"/>
</dbReference>
<evidence type="ECO:0000313" key="7">
    <source>
        <dbReference type="EMBL" id="TQM74073.1"/>
    </source>
</evidence>
<evidence type="ECO:0000256" key="5">
    <source>
        <dbReference type="RuleBase" id="RU003476"/>
    </source>
</evidence>
<dbReference type="CDD" id="cd18876">
    <property type="entry name" value="NUDIX_Hydrolase"/>
    <property type="match status" value="1"/>
</dbReference>
<dbReference type="InterPro" id="IPR020476">
    <property type="entry name" value="Nudix_hydrolase"/>
</dbReference>
<comment type="caution">
    <text evidence="7">The sequence shown here is derived from an EMBL/GenBank/DDBJ whole genome shotgun (WGS) entry which is preliminary data.</text>
</comment>
<feature type="domain" description="Nudix hydrolase" evidence="6">
    <location>
        <begin position="13"/>
        <end position="142"/>
    </location>
</feature>
<keyword evidence="8" id="KW-1185">Reference proteome</keyword>
<gene>
    <name evidence="7" type="ORF">FHX40_0735</name>
</gene>
<dbReference type="InterPro" id="IPR020084">
    <property type="entry name" value="NUDIX_hydrolase_CS"/>
</dbReference>
<dbReference type="Pfam" id="PF00293">
    <property type="entry name" value="NUDIX"/>
    <property type="match status" value="1"/>
</dbReference>
<dbReference type="RefSeq" id="WP_142258298.1">
    <property type="nucleotide sequence ID" value="NZ_BMPV01000006.1"/>
</dbReference>
<dbReference type="GO" id="GO:0016787">
    <property type="term" value="F:hydrolase activity"/>
    <property type="evidence" value="ECO:0007669"/>
    <property type="project" value="UniProtKB-KW"/>
</dbReference>
<comment type="cofactor">
    <cofactor evidence="1">
        <name>Mg(2+)</name>
        <dbReference type="ChEBI" id="CHEBI:18420"/>
    </cofactor>
</comment>
<evidence type="ECO:0000256" key="3">
    <source>
        <dbReference type="ARBA" id="ARBA00022801"/>
    </source>
</evidence>
<dbReference type="Gene3D" id="3.90.79.10">
    <property type="entry name" value="Nucleoside Triphosphate Pyrophosphohydrolase"/>
    <property type="match status" value="1"/>
</dbReference>
<sequence length="154" mass="17144">MTLDPAAWFASLPAHFASASVLFTDADDRVLLVKPNYRPGWSIPGGVMEAAEFPHQAAEREVFEELGLRVTPGELLVVHWQLPDGNRPRSLVTFVFDGGTLPPDAKVTLQEEELDEYGFFPWSQAAELLPEPVRPRLLAARDARKQGRAVYLYG</sequence>
<dbReference type="Proteomes" id="UP000319213">
    <property type="component" value="Unassembled WGS sequence"/>
</dbReference>
<dbReference type="InterPro" id="IPR000086">
    <property type="entry name" value="NUDIX_hydrolase_dom"/>
</dbReference>
<organism evidence="7 8">
    <name type="scientific">Thermopolyspora flexuosa</name>
    <dbReference type="NCBI Taxonomy" id="103836"/>
    <lineage>
        <taxon>Bacteria</taxon>
        <taxon>Bacillati</taxon>
        <taxon>Actinomycetota</taxon>
        <taxon>Actinomycetes</taxon>
        <taxon>Streptosporangiales</taxon>
        <taxon>Streptosporangiaceae</taxon>
        <taxon>Thermopolyspora</taxon>
    </lineage>
</organism>
<evidence type="ECO:0000259" key="6">
    <source>
        <dbReference type="PROSITE" id="PS51462"/>
    </source>
</evidence>
<dbReference type="PANTHER" id="PTHR43046:SF12">
    <property type="entry name" value="GDP-MANNOSE MANNOSYL HYDROLASE"/>
    <property type="match status" value="1"/>
</dbReference>
<name>A0A543IU22_9ACTN</name>
<dbReference type="OrthoDB" id="4247482at2"/>
<reference evidence="7 8" key="1">
    <citation type="submission" date="2019-06" db="EMBL/GenBank/DDBJ databases">
        <title>Sequencing the genomes of 1000 actinobacteria strains.</title>
        <authorList>
            <person name="Klenk H.-P."/>
        </authorList>
    </citation>
    <scope>NUCLEOTIDE SEQUENCE [LARGE SCALE GENOMIC DNA]</scope>
    <source>
        <strain evidence="7 8">DSM 43186</strain>
    </source>
</reference>
<proteinExistence type="inferred from homology"/>
<dbReference type="PANTHER" id="PTHR43046">
    <property type="entry name" value="GDP-MANNOSE MANNOSYL HYDROLASE"/>
    <property type="match status" value="1"/>
</dbReference>
<dbReference type="AlphaFoldDB" id="A0A543IU22"/>
<keyword evidence="4" id="KW-0460">Magnesium</keyword>
<dbReference type="SUPFAM" id="SSF55811">
    <property type="entry name" value="Nudix"/>
    <property type="match status" value="1"/>
</dbReference>
<evidence type="ECO:0000256" key="1">
    <source>
        <dbReference type="ARBA" id="ARBA00001946"/>
    </source>
</evidence>
<dbReference type="InterPro" id="IPR015797">
    <property type="entry name" value="NUDIX_hydrolase-like_dom_sf"/>
</dbReference>
<keyword evidence="3 5" id="KW-0378">Hydrolase</keyword>
<evidence type="ECO:0000313" key="8">
    <source>
        <dbReference type="Proteomes" id="UP000319213"/>
    </source>
</evidence>
<protein>
    <submittedName>
        <fullName evidence="7">ADP-ribose pyrophosphatase YjhB (NUDIX family)</fullName>
    </submittedName>
</protein>
<evidence type="ECO:0000256" key="2">
    <source>
        <dbReference type="ARBA" id="ARBA00005582"/>
    </source>
</evidence>